<comment type="pathway">
    <text evidence="1">Carbohydrate metabolism; tricarboxylic acid cycle.</text>
</comment>
<dbReference type="Proteomes" id="UP000266506">
    <property type="component" value="Unassembled WGS sequence"/>
</dbReference>
<dbReference type="Gene3D" id="1.10.580.10">
    <property type="entry name" value="Citrate Synthase, domain 1"/>
    <property type="match status" value="1"/>
</dbReference>
<dbReference type="InterPro" id="IPR016142">
    <property type="entry name" value="Citrate_synth-like_lrg_a-sub"/>
</dbReference>
<dbReference type="SUPFAM" id="SSF48256">
    <property type="entry name" value="Citrate synthase"/>
    <property type="match status" value="1"/>
</dbReference>
<dbReference type="InterPro" id="IPR036969">
    <property type="entry name" value="Citrate_synthase_sf"/>
</dbReference>
<dbReference type="Gene3D" id="1.10.230.10">
    <property type="entry name" value="Cytochrome P450-Terp, domain 2"/>
    <property type="match status" value="1"/>
</dbReference>
<keyword evidence="6" id="KW-1185">Reference proteome</keyword>
<proteinExistence type="inferred from homology"/>
<evidence type="ECO:0000256" key="4">
    <source>
        <dbReference type="ARBA" id="ARBA00022679"/>
    </source>
</evidence>
<evidence type="ECO:0000256" key="1">
    <source>
        <dbReference type="ARBA" id="ARBA00005163"/>
    </source>
</evidence>
<dbReference type="UniPathway" id="UPA00223"/>
<accession>A0A397R2I2</accession>
<dbReference type="InterPro" id="IPR016143">
    <property type="entry name" value="Citrate_synth-like_sm_a-sub"/>
</dbReference>
<evidence type="ECO:0000313" key="6">
    <source>
        <dbReference type="Proteomes" id="UP000266506"/>
    </source>
</evidence>
<organism evidence="5 6">
    <name type="scientific">Anaeroplasma bactoclasticum</name>
    <dbReference type="NCBI Taxonomy" id="2088"/>
    <lineage>
        <taxon>Bacteria</taxon>
        <taxon>Bacillati</taxon>
        <taxon>Mycoplasmatota</taxon>
        <taxon>Mollicutes</taxon>
        <taxon>Anaeroplasmatales</taxon>
        <taxon>Anaeroplasmataceae</taxon>
        <taxon>Anaeroplasma</taxon>
    </lineage>
</organism>
<evidence type="ECO:0000256" key="2">
    <source>
        <dbReference type="ARBA" id="ARBA00010566"/>
    </source>
</evidence>
<dbReference type="FunCoup" id="A0A397R2I2">
    <property type="interactions" value="285"/>
</dbReference>
<keyword evidence="4" id="KW-0808">Transferase</keyword>
<dbReference type="GO" id="GO:0006099">
    <property type="term" value="P:tricarboxylic acid cycle"/>
    <property type="evidence" value="ECO:0007669"/>
    <property type="project" value="UniProtKB-UniPathway"/>
</dbReference>
<dbReference type="PRINTS" id="PR00143">
    <property type="entry name" value="CITRTSNTHASE"/>
</dbReference>
<comment type="caution">
    <text evidence="5">The sequence shown here is derived from an EMBL/GenBank/DDBJ whole genome shotgun (WGS) entry which is preliminary data.</text>
</comment>
<dbReference type="EC" id="2.3.3.16" evidence="3"/>
<dbReference type="GO" id="GO:0005975">
    <property type="term" value="P:carbohydrate metabolic process"/>
    <property type="evidence" value="ECO:0007669"/>
    <property type="project" value="TreeGrafter"/>
</dbReference>
<dbReference type="GO" id="GO:0036440">
    <property type="term" value="F:citrate synthase activity"/>
    <property type="evidence" value="ECO:0007669"/>
    <property type="project" value="UniProtKB-EC"/>
</dbReference>
<name>A0A397R2I2_9MOLU</name>
<dbReference type="NCBIfam" id="NF010635">
    <property type="entry name" value="PRK14032.1"/>
    <property type="match status" value="1"/>
</dbReference>
<gene>
    <name evidence="5" type="ORF">EI71_01606</name>
</gene>
<reference evidence="5 6" key="1">
    <citation type="submission" date="2018-08" db="EMBL/GenBank/DDBJ databases">
        <title>Genomic Encyclopedia of Archaeal and Bacterial Type Strains, Phase II (KMG-II): from individual species to whole genera.</title>
        <authorList>
            <person name="Goeker M."/>
        </authorList>
    </citation>
    <scope>NUCLEOTIDE SEQUENCE [LARGE SCALE GENOMIC DNA]</scope>
    <source>
        <strain evidence="5 6">ATCC 27112</strain>
    </source>
</reference>
<dbReference type="EMBL" id="QXEV01000023">
    <property type="protein sequence ID" value="RIA66495.1"/>
    <property type="molecule type" value="Genomic_DNA"/>
</dbReference>
<dbReference type="AlphaFoldDB" id="A0A397R2I2"/>
<dbReference type="PANTHER" id="PTHR11739">
    <property type="entry name" value="CITRATE SYNTHASE"/>
    <property type="match status" value="1"/>
</dbReference>
<evidence type="ECO:0000256" key="3">
    <source>
        <dbReference type="ARBA" id="ARBA00012972"/>
    </source>
</evidence>
<protein>
    <recommendedName>
        <fullName evidence="3">citrate synthase (unknown stereospecificity)</fullName>
        <ecNumber evidence="3">2.3.3.16</ecNumber>
    </recommendedName>
</protein>
<dbReference type="Pfam" id="PF00285">
    <property type="entry name" value="Citrate_synt"/>
    <property type="match status" value="1"/>
</dbReference>
<evidence type="ECO:0000313" key="5">
    <source>
        <dbReference type="EMBL" id="RIA66495.1"/>
    </source>
</evidence>
<dbReference type="RefSeq" id="WP_119016705.1">
    <property type="nucleotide sequence ID" value="NZ_QXEV01000023.1"/>
</dbReference>
<dbReference type="PANTHER" id="PTHR11739:SF4">
    <property type="entry name" value="CITRATE SYNTHASE, PEROXISOMAL"/>
    <property type="match status" value="1"/>
</dbReference>
<dbReference type="InterPro" id="IPR002020">
    <property type="entry name" value="Citrate_synthase"/>
</dbReference>
<dbReference type="OrthoDB" id="9800864at2"/>
<dbReference type="InParanoid" id="A0A397R2I2"/>
<comment type="similarity">
    <text evidence="2">Belongs to the citrate synthase family.</text>
</comment>
<dbReference type="GO" id="GO:0005829">
    <property type="term" value="C:cytosol"/>
    <property type="evidence" value="ECO:0007669"/>
    <property type="project" value="TreeGrafter"/>
</dbReference>
<sequence>MKNDYFLLEKYHDMLEDGAIAPDLYDKYDVKRGLRNNNGTGVLVGLTKVAEVSGYYVENDQKLPKEGNLYYRGIDIKEVAKMAGGNFGYENTCFLLLFGHYPNQTESKIFQQVIRDQYELPEGFLENIILKNPSKSLMNHMTRSILSLYSFDDDPDNIDGFELIKKGVSLISKMPAIMAYSLQTKTHYLDHDSLHIHFPKKEYSFAENILYLSRNDGKFTELEAKTLDMCLMVHADHGGGNNSAFVGTVVSSTLTDIYSMIAASMCSLKGPRHGGANMAVLDMMKAVIDEVGLDATDDELRGVIQKLLSKEFFDCSGLIYGIGHAIYTNSDPRADLLRDVAKELTKEKDSKKFEYYYRFEKLAVEALKKKTGKACCVNVDFYSGLIYEMLNIPRDLFIPLFSVARVVGWVSHDIENLLYSNKIVRPATKYVGDKK</sequence>